<feature type="compositionally biased region" description="Basic and acidic residues" evidence="2">
    <location>
        <begin position="592"/>
        <end position="611"/>
    </location>
</feature>
<feature type="compositionally biased region" description="Basic and acidic residues" evidence="2">
    <location>
        <begin position="570"/>
        <end position="584"/>
    </location>
</feature>
<feature type="compositionally biased region" description="Polar residues" evidence="2">
    <location>
        <begin position="325"/>
        <end position="354"/>
    </location>
</feature>
<feature type="compositionally biased region" description="Basic residues" evidence="2">
    <location>
        <begin position="612"/>
        <end position="626"/>
    </location>
</feature>
<dbReference type="GO" id="GO:0003723">
    <property type="term" value="F:RNA binding"/>
    <property type="evidence" value="ECO:0007669"/>
    <property type="project" value="UniProtKB-UniRule"/>
</dbReference>
<dbReference type="InterPro" id="IPR012677">
    <property type="entry name" value="Nucleotide-bd_a/b_plait_sf"/>
</dbReference>
<evidence type="ECO:0000256" key="1">
    <source>
        <dbReference type="PROSITE-ProRule" id="PRU00176"/>
    </source>
</evidence>
<feature type="region of interest" description="Disordered" evidence="2">
    <location>
        <begin position="138"/>
        <end position="173"/>
    </location>
</feature>
<dbReference type="InterPro" id="IPR034167">
    <property type="entry name" value="Nab3_RRM"/>
</dbReference>
<feature type="compositionally biased region" description="Pro residues" evidence="2">
    <location>
        <begin position="896"/>
        <end position="910"/>
    </location>
</feature>
<dbReference type="PANTHER" id="PTHR23295">
    <property type="entry name" value="NUCLEAR RECEPTOR COACTIVATOR 5-RELATED"/>
    <property type="match status" value="1"/>
</dbReference>
<reference evidence="4" key="1">
    <citation type="submission" date="2014-02" db="EMBL/GenBank/DDBJ databases">
        <title>The Genome Sequence of Trichophyton rubrum (morphotype fischeri) CBS 288.86.</title>
        <authorList>
            <consortium name="The Broad Institute Genomics Platform"/>
            <person name="Cuomo C.A."/>
            <person name="White T.C."/>
            <person name="Graser Y."/>
            <person name="Martinez-Rossi N."/>
            <person name="Heitman J."/>
            <person name="Young S.K."/>
            <person name="Zeng Q."/>
            <person name="Gargeya S."/>
            <person name="Abouelleil A."/>
            <person name="Alvarado L."/>
            <person name="Chapman S.B."/>
            <person name="Gainer-Dewar J."/>
            <person name="Goldberg J."/>
            <person name="Griggs A."/>
            <person name="Gujja S."/>
            <person name="Hansen M."/>
            <person name="Howarth C."/>
            <person name="Imamovic A."/>
            <person name="Larimer J."/>
            <person name="Martinez D."/>
            <person name="Murphy C."/>
            <person name="Pearson M.D."/>
            <person name="Persinoti G."/>
            <person name="Poon T."/>
            <person name="Priest M."/>
            <person name="Roberts A.D."/>
            <person name="Saif S."/>
            <person name="Shea T.D."/>
            <person name="Sykes S.N."/>
            <person name="Wortman J."/>
            <person name="Nusbaum C."/>
            <person name="Birren B."/>
        </authorList>
    </citation>
    <scope>NUCLEOTIDE SEQUENCE [LARGE SCALE GENOMIC DNA]</scope>
    <source>
        <strain evidence="4">CBS 288.86</strain>
    </source>
</reference>
<dbReference type="Gene3D" id="3.30.70.330">
    <property type="match status" value="1"/>
</dbReference>
<dbReference type="AlphaFoldDB" id="A0A022VQ22"/>
<dbReference type="SUPFAM" id="SSF52954">
    <property type="entry name" value="Class II aaRS ABD-related"/>
    <property type="match status" value="1"/>
</dbReference>
<gene>
    <name evidence="4" type="ORF">H103_08380</name>
</gene>
<feature type="region of interest" description="Disordered" evidence="2">
    <location>
        <begin position="498"/>
        <end position="649"/>
    </location>
</feature>
<sequence>MASDPPEEALHFRGKTLTPESPRPLHIAEPSNIPLLQNQMDASYHDTSALETVPEVKEHTLNPVLVEQGLQRPAVGDQMQMVDQTFAMLQSGLEQMNASAAGSVAEITGSLPGSNAKTEGMLSENESILASTTRDEVLTNSLSSSVPHPNPTAELDLQHHQTHPDTAAHTHMAGTVGNNNITAAHLAPYPTTQGVAPLYGAYQHQQPPSPLRSSPAAGYPLAPTQNPGDVNSDISQSSLLNTTAAYQNMLGSNVPSSSASYITTAAPTAAAVATTTTTPTSAAHAAEPISQPDHTLSDIAVSSMPISYSSTHPSRPLAATHESEPMQTSHPDTGPDTSPSKESLQNDKSNSLPQRSAAMDASARLSTSLSSPEALQQVPPKSHTRKVSNTSRKRDSYDENIESTKGDPQDDTPWGPDIQKKYDDFLRDERIYVTEAHWDRFPAGSRLFIGNLPTERVTKRDLFHIFHMHGKLAQISIKQAYGFIQFLEPDSCRKALQAQQGSTIRGRKIHLEISKPQRGARNSGPTENSGRKQRRSRSPEYERNREPPPRGGRSAADRYDRGPGRLAISDFREKDPHRYRDRSSRSPSPRGLRRDSYHSRERSFDRYDPRERRRSRSRSPRPRIARYRSPSPRDKGYDSESDLPIPRRDPRNVPEVQVIVLENADKLVYPLTQVFTCQHANRFSSEFVYRVENAFRDRGLRCDVLILSPRIRLSAVVRRQVMEGVLAIVRISRANQYSGKIPLQIFDRSGGMDNVRFNEYSELDLNLAAEVVVHARNSQKPNPIQLQPPLLSAVLPPQPIPQPVAAQSEQAAIASLLSNLDSSTLHTVLNSLNQQQQLQAQQAQQQNRQFHSQPAPATAPPLNSTNLAALLGNLTRPGNANPPSIPTTTAPGTHFAPPPPPPPPPNPIPHPNTNLASLLPKGPNPGHNGPPPQPQANMQVQQIMEQLMKWKQ</sequence>
<dbReference type="PANTHER" id="PTHR23295:SF6">
    <property type="entry name" value="NEOSIN, ISOFORM A"/>
    <property type="match status" value="1"/>
</dbReference>
<organism evidence="4">
    <name type="scientific">Trichophyton rubrum CBS 288.86</name>
    <dbReference type="NCBI Taxonomy" id="1215330"/>
    <lineage>
        <taxon>Eukaryota</taxon>
        <taxon>Fungi</taxon>
        <taxon>Dikarya</taxon>
        <taxon>Ascomycota</taxon>
        <taxon>Pezizomycotina</taxon>
        <taxon>Eurotiomycetes</taxon>
        <taxon>Eurotiomycetidae</taxon>
        <taxon>Onygenales</taxon>
        <taxon>Arthrodermataceae</taxon>
        <taxon>Trichophyton</taxon>
    </lineage>
</organism>
<feature type="compositionally biased region" description="Polar residues" evidence="2">
    <location>
        <begin position="138"/>
        <end position="147"/>
    </location>
</feature>
<dbReference type="OrthoDB" id="10044938at2759"/>
<name>A0A022VQ22_TRIRU</name>
<feature type="region of interest" description="Disordered" evidence="2">
    <location>
        <begin position="201"/>
        <end position="235"/>
    </location>
</feature>
<feature type="region of interest" description="Disordered" evidence="2">
    <location>
        <begin position="306"/>
        <end position="418"/>
    </location>
</feature>
<protein>
    <recommendedName>
        <fullName evidence="3">RRM domain-containing protein</fullName>
    </recommendedName>
</protein>
<feature type="compositionally biased region" description="Low complexity" evidence="2">
    <location>
        <begin position="886"/>
        <end position="895"/>
    </location>
</feature>
<feature type="compositionally biased region" description="Polar residues" evidence="2">
    <location>
        <begin position="364"/>
        <end position="374"/>
    </location>
</feature>
<dbReference type="SMART" id="SM00360">
    <property type="entry name" value="RRM"/>
    <property type="match status" value="1"/>
</dbReference>
<dbReference type="EMBL" id="KK207939">
    <property type="protein sequence ID" value="EZF47863.1"/>
    <property type="molecule type" value="Genomic_DNA"/>
</dbReference>
<evidence type="ECO:0000313" key="4">
    <source>
        <dbReference type="EMBL" id="EZF47863.1"/>
    </source>
</evidence>
<feature type="compositionally biased region" description="Low complexity" evidence="2">
    <location>
        <begin position="836"/>
        <end position="847"/>
    </location>
</feature>
<keyword evidence="1" id="KW-0694">RNA-binding</keyword>
<dbReference type="SUPFAM" id="SSF54928">
    <property type="entry name" value="RNA-binding domain, RBD"/>
    <property type="match status" value="1"/>
</dbReference>
<feature type="region of interest" description="Disordered" evidence="2">
    <location>
        <begin position="836"/>
        <end position="936"/>
    </location>
</feature>
<dbReference type="Proteomes" id="UP000023758">
    <property type="component" value="Unassembled WGS sequence"/>
</dbReference>
<proteinExistence type="predicted"/>
<feature type="compositionally biased region" description="Polar residues" evidence="2">
    <location>
        <begin position="223"/>
        <end position="235"/>
    </location>
</feature>
<evidence type="ECO:0000256" key="2">
    <source>
        <dbReference type="SAM" id="MobiDB-lite"/>
    </source>
</evidence>
<feature type="compositionally biased region" description="Basic and acidic residues" evidence="2">
    <location>
        <begin position="537"/>
        <end position="548"/>
    </location>
</feature>
<dbReference type="Pfam" id="PF00076">
    <property type="entry name" value="RRM_1"/>
    <property type="match status" value="1"/>
</dbReference>
<feature type="region of interest" description="Disordered" evidence="2">
    <location>
        <begin position="1"/>
        <end position="25"/>
    </location>
</feature>
<dbReference type="CDD" id="cd12342">
    <property type="entry name" value="RRM_Nab3p"/>
    <property type="match status" value="1"/>
</dbReference>
<dbReference type="InterPro" id="IPR000504">
    <property type="entry name" value="RRM_dom"/>
</dbReference>
<dbReference type="PROSITE" id="PS50102">
    <property type="entry name" value="RRM"/>
    <property type="match status" value="1"/>
</dbReference>
<feature type="compositionally biased region" description="Basic and acidic residues" evidence="2">
    <location>
        <begin position="156"/>
        <end position="168"/>
    </location>
</feature>
<feature type="compositionally biased region" description="Basic and acidic residues" evidence="2">
    <location>
        <begin position="392"/>
        <end position="408"/>
    </location>
</feature>
<accession>A0A022VQ22</accession>
<dbReference type="InterPro" id="IPR035979">
    <property type="entry name" value="RBD_domain_sf"/>
</dbReference>
<dbReference type="InterPro" id="IPR052600">
    <property type="entry name" value="Nuc_rcpt_coact/corep"/>
</dbReference>
<evidence type="ECO:0000259" key="3">
    <source>
        <dbReference type="PROSITE" id="PS50102"/>
    </source>
</evidence>
<feature type="domain" description="RRM" evidence="3">
    <location>
        <begin position="445"/>
        <end position="516"/>
    </location>
</feature>